<dbReference type="Proteomes" id="UP000215305">
    <property type="component" value="Unassembled WGS sequence"/>
</dbReference>
<organism evidence="2 3">
    <name type="scientific">Aspergillus thermomutatus</name>
    <name type="common">Neosartorya pseudofischeri</name>
    <dbReference type="NCBI Taxonomy" id="41047"/>
    <lineage>
        <taxon>Eukaryota</taxon>
        <taxon>Fungi</taxon>
        <taxon>Dikarya</taxon>
        <taxon>Ascomycota</taxon>
        <taxon>Pezizomycotina</taxon>
        <taxon>Eurotiomycetes</taxon>
        <taxon>Eurotiomycetidae</taxon>
        <taxon>Eurotiales</taxon>
        <taxon>Aspergillaceae</taxon>
        <taxon>Aspergillus</taxon>
        <taxon>Aspergillus subgen. Fumigati</taxon>
    </lineage>
</organism>
<evidence type="ECO:0000313" key="3">
    <source>
        <dbReference type="Proteomes" id="UP000215305"/>
    </source>
</evidence>
<dbReference type="OrthoDB" id="5135333at2759"/>
<dbReference type="InterPro" id="IPR052895">
    <property type="entry name" value="HetReg/Transcr_Mod"/>
</dbReference>
<accession>A0A397GD78</accession>
<dbReference type="Pfam" id="PF06985">
    <property type="entry name" value="HET"/>
    <property type="match status" value="1"/>
</dbReference>
<evidence type="ECO:0000313" key="2">
    <source>
        <dbReference type="EMBL" id="RHZ46913.1"/>
    </source>
</evidence>
<reference evidence="2" key="1">
    <citation type="submission" date="2018-08" db="EMBL/GenBank/DDBJ databases">
        <title>Draft genome sequence of azole-resistant Aspergillus thermomutatus (Neosartorya pseudofischeri) strain HMR AF 39, isolated from a human nasal aspirate.</title>
        <authorList>
            <person name="Parent-Michaud M."/>
            <person name="Dufresne P.J."/>
            <person name="Fournier E."/>
            <person name="Martineau C."/>
            <person name="Moreira S."/>
            <person name="Perkins V."/>
            <person name="De Repentigny L."/>
            <person name="Dufresne S.F."/>
        </authorList>
    </citation>
    <scope>NUCLEOTIDE SEQUENCE [LARGE SCALE GENOMIC DNA]</scope>
    <source>
        <strain evidence="2">HMR AF 39</strain>
    </source>
</reference>
<name>A0A397GD78_ASPTH</name>
<dbReference type="STRING" id="41047.A0A397GD78"/>
<evidence type="ECO:0000259" key="1">
    <source>
        <dbReference type="Pfam" id="PF06985"/>
    </source>
</evidence>
<dbReference type="AlphaFoldDB" id="A0A397GD78"/>
<dbReference type="PANTHER" id="PTHR24148:SF81">
    <property type="entry name" value="HETEROKARYON INCOMPATIBILITY DOMAIN-CONTAINING PROTEIN"/>
    <property type="match status" value="1"/>
</dbReference>
<proteinExistence type="predicted"/>
<keyword evidence="3" id="KW-1185">Reference proteome</keyword>
<dbReference type="PANTHER" id="PTHR24148">
    <property type="entry name" value="ANKYRIN REPEAT DOMAIN-CONTAINING PROTEIN 39 HOMOLOG-RELATED"/>
    <property type="match status" value="1"/>
</dbReference>
<dbReference type="GeneID" id="38123274"/>
<dbReference type="VEuPathDB" id="FungiDB:CDV56_101300"/>
<gene>
    <name evidence="2" type="ORF">CDV56_101300</name>
</gene>
<dbReference type="InterPro" id="IPR010730">
    <property type="entry name" value="HET"/>
</dbReference>
<comment type="caution">
    <text evidence="2">The sequence shown here is derived from an EMBL/GenBank/DDBJ whole genome shotgun (WGS) entry which is preliminary data.</text>
</comment>
<dbReference type="RefSeq" id="XP_026611330.1">
    <property type="nucleotide sequence ID" value="XM_026754919.1"/>
</dbReference>
<dbReference type="EMBL" id="NKHU02000237">
    <property type="protein sequence ID" value="RHZ46913.1"/>
    <property type="molecule type" value="Genomic_DNA"/>
</dbReference>
<feature type="domain" description="Heterokaryon incompatibility" evidence="1">
    <location>
        <begin position="350"/>
        <end position="457"/>
    </location>
</feature>
<protein>
    <recommendedName>
        <fullName evidence="1">Heterokaryon incompatibility domain-containing protein</fullName>
    </recommendedName>
</protein>
<sequence length="766" mass="85051">MKRVIDRKGARGSSRRNVVGWSVLPGVGNGACTQFEVILSDEIGSAQGTDNTTSHYLHSTAQLKVVKHTVQGAIYTAIATANFRFANKRLRIVLHADDGAEWSTSMAVVGDRLIVPAQQAQLAELFIALGELCGIELGMSANLQLSDDGAGCKICAAPFCGIGGLVYTLDSMAGSRPDKKSECQEGSTYPTVMSYTDNEQLWVDRVPQSPGAMTDFLTSLAGRETIRIADTCVASGEDGNILLSDNIIWWTDEVTEEVPQRKQSKPANWGGFQDMWRNHKNLRESKKRAEVLVCTEAPLVHDSVIRFAQAGKSDSNTTKPLRLIHVQTRDVLATEGLGKKRYAIISYTWSQFRKEELLEWATSRAAGLGYEYIWIDQYCIDQKNKQEKNAEIKRMRDYYKNAAQVLVLVPDVTSLASFNVASADQLIHVDAALNASRDVLKEIVSCEWLKRVWTFQEAWVARQCVLCTQEQMLDGTVMDALLGLLKYGAVDRPRVMCVRNKSIANPVVANPNTVVWKGVLRKRQTVVGSTERWILQSGLREYEPPRLTLVQAWEASRERNTMNEEDRVYALLSSVEGGDRIKVDRGRSLLAVIEDCVEAGIVTADLLAGDSPSTMADRCWMPDLTGSGPQHPLRVAAATEKQQPLVWRGGRVSVKGKYFSFADVSAWLRIARIKTEDAIQQSEGSDRPWTQFALTTRQKTWTTKDVVTSDFLLVQPVPGSTQTVLVSGNKLPDGSFHRKKGYIVWLKKTGEEWLQDSQPVEIGSSL</sequence>